<feature type="compositionally biased region" description="Low complexity" evidence="1">
    <location>
        <begin position="167"/>
        <end position="199"/>
    </location>
</feature>
<sequence>MWRPGSTLLERKRHTEPDRTDWIAPAGPVPRLAAARAARGQSASVTAGPAAADRPFPPGDLQHRTDPARGGAGSRQHLAVPERTDRPPRPATSRSRSRSRSRSASSVWSSGNPWARSTRRRYSRSSTEQLPAATSSSAAMSNPRRGTRVRAASASARRAAVVRREPAASASAATSPSSSGAARATSRTASSSRTRGGPRFQSTWSPEPARRRTTIPGGGTSLRSRSTSTWIRPVSRRRRPGPSNARHADSPANAAGHAQSTAAHASCCQDGGPVWST</sequence>
<feature type="compositionally biased region" description="Low complexity" evidence="1">
    <location>
        <begin position="24"/>
        <end position="39"/>
    </location>
</feature>
<dbReference type="EMBL" id="CAEZYQ010000007">
    <property type="protein sequence ID" value="CAB4739432.1"/>
    <property type="molecule type" value="Genomic_DNA"/>
</dbReference>
<evidence type="ECO:0000313" key="2">
    <source>
        <dbReference type="EMBL" id="CAB4739432.1"/>
    </source>
</evidence>
<dbReference type="AlphaFoldDB" id="A0A6J6SWY8"/>
<protein>
    <submittedName>
        <fullName evidence="2">Unannotated protein</fullName>
    </submittedName>
</protein>
<proteinExistence type="predicted"/>
<feature type="compositionally biased region" description="Basic and acidic residues" evidence="1">
    <location>
        <begin position="9"/>
        <end position="21"/>
    </location>
</feature>
<feature type="compositionally biased region" description="Polar residues" evidence="1">
    <location>
        <begin position="128"/>
        <end position="140"/>
    </location>
</feature>
<feature type="compositionally biased region" description="Low complexity" evidence="1">
    <location>
        <begin position="221"/>
        <end position="233"/>
    </location>
</feature>
<gene>
    <name evidence="2" type="ORF">UFOPK2761_01151</name>
</gene>
<feature type="compositionally biased region" description="Low complexity" evidence="1">
    <location>
        <begin position="252"/>
        <end position="266"/>
    </location>
</feature>
<name>A0A6J6SWY8_9ZZZZ</name>
<feature type="compositionally biased region" description="Low complexity" evidence="1">
    <location>
        <begin position="149"/>
        <end position="159"/>
    </location>
</feature>
<feature type="region of interest" description="Disordered" evidence="1">
    <location>
        <begin position="1"/>
        <end position="277"/>
    </location>
</feature>
<organism evidence="2">
    <name type="scientific">freshwater metagenome</name>
    <dbReference type="NCBI Taxonomy" id="449393"/>
    <lineage>
        <taxon>unclassified sequences</taxon>
        <taxon>metagenomes</taxon>
        <taxon>ecological metagenomes</taxon>
    </lineage>
</organism>
<evidence type="ECO:0000256" key="1">
    <source>
        <dbReference type="SAM" id="MobiDB-lite"/>
    </source>
</evidence>
<accession>A0A6J6SWY8</accession>
<reference evidence="2" key="1">
    <citation type="submission" date="2020-05" db="EMBL/GenBank/DDBJ databases">
        <authorList>
            <person name="Chiriac C."/>
            <person name="Salcher M."/>
            <person name="Ghai R."/>
            <person name="Kavagutti S V."/>
        </authorList>
    </citation>
    <scope>NUCLEOTIDE SEQUENCE</scope>
</reference>